<dbReference type="SUPFAM" id="SSF51261">
    <property type="entry name" value="Duplicated hybrid motif"/>
    <property type="match status" value="1"/>
</dbReference>
<evidence type="ECO:0000313" key="3">
    <source>
        <dbReference type="Proteomes" id="UP000184260"/>
    </source>
</evidence>
<dbReference type="Proteomes" id="UP000184260">
    <property type="component" value="Unassembled WGS sequence"/>
</dbReference>
<sequence>MTTKIILSQGPVDPFSNPVLCPTDSAGTKINAGRYGCSRDNGATWHGGTDLRATAGTLFSSIYSGKVTHIRDLQPTDPNYRSGVGNFIIVRSDDFSIKYCHLSEIKVAIGEIVAQGTKIGKTGKSGNAFNVPFKHLHIELSTDFFATQNHYVDPEPYLKTKYTNSGSIAEPSDTPHNPNSPNHANCPAFAKEELQELESMKAVVEKILDRGSWNADTSAHYSGGQVMHYKVKNVNILGTTITIDSNLDGSRSLIIPPLTTVDIRFSCFGVEPLGWKLDISTNSDAFIVTWELYSTWVPTADIKITE</sequence>
<dbReference type="InterPro" id="IPR011055">
    <property type="entry name" value="Dup_hybrid_motif"/>
</dbReference>
<dbReference type="RefSeq" id="WP_073355755.1">
    <property type="nucleotide sequence ID" value="NZ_FRBU01000080.1"/>
</dbReference>
<dbReference type="InterPro" id="IPR016047">
    <property type="entry name" value="M23ase_b-sheet_dom"/>
</dbReference>
<dbReference type="GO" id="GO:0004222">
    <property type="term" value="F:metalloendopeptidase activity"/>
    <property type="evidence" value="ECO:0007669"/>
    <property type="project" value="TreeGrafter"/>
</dbReference>
<evidence type="ECO:0000259" key="1">
    <source>
        <dbReference type="Pfam" id="PF01551"/>
    </source>
</evidence>
<dbReference type="PANTHER" id="PTHR21666">
    <property type="entry name" value="PEPTIDASE-RELATED"/>
    <property type="match status" value="1"/>
</dbReference>
<dbReference type="CDD" id="cd12797">
    <property type="entry name" value="M23_peptidase"/>
    <property type="match status" value="1"/>
</dbReference>
<dbReference type="OrthoDB" id="961266at2"/>
<dbReference type="AlphaFoldDB" id="A0A1M7LPF7"/>
<dbReference type="Pfam" id="PF01551">
    <property type="entry name" value="Peptidase_M23"/>
    <property type="match status" value="1"/>
</dbReference>
<dbReference type="PANTHER" id="PTHR21666:SF270">
    <property type="entry name" value="MUREIN HYDROLASE ACTIVATOR ENVC"/>
    <property type="match status" value="1"/>
</dbReference>
<protein>
    <submittedName>
        <fullName evidence="2">Peptidase family M23</fullName>
    </submittedName>
</protein>
<dbReference type="Gene3D" id="2.70.70.10">
    <property type="entry name" value="Glucose Permease (Domain IIA)"/>
    <property type="match status" value="1"/>
</dbReference>
<organism evidence="2 3">
    <name type="scientific">Flavobacterium xanthum</name>
    <dbReference type="NCBI Taxonomy" id="69322"/>
    <lineage>
        <taxon>Bacteria</taxon>
        <taxon>Pseudomonadati</taxon>
        <taxon>Bacteroidota</taxon>
        <taxon>Flavobacteriia</taxon>
        <taxon>Flavobacteriales</taxon>
        <taxon>Flavobacteriaceae</taxon>
        <taxon>Flavobacterium</taxon>
    </lineage>
</organism>
<dbReference type="EMBL" id="FRBU01000080">
    <property type="protein sequence ID" value="SHM80138.1"/>
    <property type="molecule type" value="Genomic_DNA"/>
</dbReference>
<name>A0A1M7LPF7_9FLAO</name>
<reference evidence="3" key="1">
    <citation type="submission" date="2016-11" db="EMBL/GenBank/DDBJ databases">
        <authorList>
            <person name="Varghese N."/>
            <person name="Submissions S."/>
        </authorList>
    </citation>
    <scope>NUCLEOTIDE SEQUENCE [LARGE SCALE GENOMIC DNA]</scope>
    <source>
        <strain evidence="3">DSM 3661</strain>
    </source>
</reference>
<dbReference type="InterPro" id="IPR050570">
    <property type="entry name" value="Cell_wall_metabolism_enzyme"/>
</dbReference>
<keyword evidence="3" id="KW-1185">Reference proteome</keyword>
<dbReference type="STRING" id="69322.SAMN05443669_10801"/>
<feature type="domain" description="M23ase beta-sheet core" evidence="1">
    <location>
        <begin position="46"/>
        <end position="153"/>
    </location>
</feature>
<proteinExistence type="predicted"/>
<gene>
    <name evidence="2" type="ORF">SAMN05443669_10801</name>
</gene>
<accession>A0A1M7LPF7</accession>
<evidence type="ECO:0000313" key="2">
    <source>
        <dbReference type="EMBL" id="SHM80138.1"/>
    </source>
</evidence>